<dbReference type="AlphaFoldDB" id="A0AAV5CFT4"/>
<dbReference type="EMBL" id="BQKI01000006">
    <property type="protein sequence ID" value="GJM96879.1"/>
    <property type="molecule type" value="Genomic_DNA"/>
</dbReference>
<comment type="caution">
    <text evidence="1">The sequence shown here is derived from an EMBL/GenBank/DDBJ whole genome shotgun (WGS) entry which is preliminary data.</text>
</comment>
<dbReference type="PANTHER" id="PTHR35545">
    <property type="entry name" value="F-BOX DOMAIN-CONTAINING PROTEIN"/>
    <property type="match status" value="1"/>
</dbReference>
<gene>
    <name evidence="1" type="primary">ga13753</name>
    <name evidence="1" type="ORF">PR202_ga13753</name>
</gene>
<accession>A0AAV5CFT4</accession>
<protein>
    <submittedName>
        <fullName evidence="1">Uncharacterized protein</fullName>
    </submittedName>
</protein>
<keyword evidence="2" id="KW-1185">Reference proteome</keyword>
<evidence type="ECO:0000313" key="1">
    <source>
        <dbReference type="EMBL" id="GJM96879.1"/>
    </source>
</evidence>
<organism evidence="1 2">
    <name type="scientific">Eleusine coracana subsp. coracana</name>
    <dbReference type="NCBI Taxonomy" id="191504"/>
    <lineage>
        <taxon>Eukaryota</taxon>
        <taxon>Viridiplantae</taxon>
        <taxon>Streptophyta</taxon>
        <taxon>Embryophyta</taxon>
        <taxon>Tracheophyta</taxon>
        <taxon>Spermatophyta</taxon>
        <taxon>Magnoliopsida</taxon>
        <taxon>Liliopsida</taxon>
        <taxon>Poales</taxon>
        <taxon>Poaceae</taxon>
        <taxon>PACMAD clade</taxon>
        <taxon>Chloridoideae</taxon>
        <taxon>Cynodonteae</taxon>
        <taxon>Eleusininae</taxon>
        <taxon>Eleusine</taxon>
    </lineage>
</organism>
<sequence length="219" mass="25269">MTTIRPLTAILERYERWAMRRYARQVNAFLLVPGDVRQRRSVQKLRLQTVGRGWDDKIDQWVTAAIAEWGVEDFELVVNGSCVSYDLRLLDRYQDLRLRRLALTNCQPVPIWNSSTLQGLTKLSLGQGSYMGLINDILRNCVQLTDFRISDTGYFSIIFSYHCADIKGKESASGQVQFLENQSCLAALSRNFLLPWSPNRDTLWRRASAKPCELRLFTN</sequence>
<evidence type="ECO:0000313" key="2">
    <source>
        <dbReference type="Proteomes" id="UP001054889"/>
    </source>
</evidence>
<reference evidence="1" key="1">
    <citation type="journal article" date="2018" name="DNA Res.">
        <title>Multiple hybrid de novo genome assembly of finger millet, an orphan allotetraploid crop.</title>
        <authorList>
            <person name="Hatakeyama M."/>
            <person name="Aluri S."/>
            <person name="Balachadran M.T."/>
            <person name="Sivarajan S.R."/>
            <person name="Patrignani A."/>
            <person name="Gruter S."/>
            <person name="Poveda L."/>
            <person name="Shimizu-Inatsugi R."/>
            <person name="Baeten J."/>
            <person name="Francoijs K.J."/>
            <person name="Nataraja K.N."/>
            <person name="Reddy Y.A.N."/>
            <person name="Phadnis S."/>
            <person name="Ravikumar R.L."/>
            <person name="Schlapbach R."/>
            <person name="Sreeman S.M."/>
            <person name="Shimizu K.K."/>
        </authorList>
    </citation>
    <scope>NUCLEOTIDE SEQUENCE</scope>
</reference>
<reference evidence="1" key="2">
    <citation type="submission" date="2021-12" db="EMBL/GenBank/DDBJ databases">
        <title>Resequencing data analysis of finger millet.</title>
        <authorList>
            <person name="Hatakeyama M."/>
            <person name="Aluri S."/>
            <person name="Balachadran M.T."/>
            <person name="Sivarajan S.R."/>
            <person name="Poveda L."/>
            <person name="Shimizu-Inatsugi R."/>
            <person name="Schlapbach R."/>
            <person name="Sreeman S.M."/>
            <person name="Shimizu K.K."/>
        </authorList>
    </citation>
    <scope>NUCLEOTIDE SEQUENCE</scope>
</reference>
<proteinExistence type="predicted"/>
<dbReference type="Proteomes" id="UP001054889">
    <property type="component" value="Unassembled WGS sequence"/>
</dbReference>
<dbReference type="PANTHER" id="PTHR35545:SF17">
    <property type="entry name" value="OS03G0157000 PROTEIN"/>
    <property type="match status" value="1"/>
</dbReference>
<name>A0AAV5CFT4_ELECO</name>